<dbReference type="InterPro" id="IPR027417">
    <property type="entry name" value="P-loop_NTPase"/>
</dbReference>
<keyword evidence="2" id="KW-0614">Plasmid</keyword>
<evidence type="ECO:0000313" key="2">
    <source>
        <dbReference type="EMBL" id="CRH08303.1"/>
    </source>
</evidence>
<dbReference type="SUPFAM" id="SSF52540">
    <property type="entry name" value="P-loop containing nucleoside triphosphate hydrolases"/>
    <property type="match status" value="1"/>
</dbReference>
<proteinExistence type="predicted"/>
<organism evidence="2">
    <name type="scientific">Magnetococcus massalia (strain MO-1)</name>
    <dbReference type="NCBI Taxonomy" id="451514"/>
    <lineage>
        <taxon>Bacteria</taxon>
        <taxon>Pseudomonadati</taxon>
        <taxon>Pseudomonadota</taxon>
        <taxon>Magnetococcia</taxon>
        <taxon>Magnetococcales</taxon>
        <taxon>Magnetococcaceae</taxon>
        <taxon>Magnetococcus</taxon>
    </lineage>
</organism>
<dbReference type="AlphaFoldDB" id="A0A1S7LPB7"/>
<dbReference type="Gene3D" id="3.40.50.300">
    <property type="entry name" value="P-loop containing nucleotide triphosphate hydrolases"/>
    <property type="match status" value="1"/>
</dbReference>
<gene>
    <name evidence="2" type="ORF">MAGMO_p10004</name>
</gene>
<accession>A0A1S7LPB7</accession>
<dbReference type="RefSeq" id="WP_176704632.1">
    <property type="nucleotide sequence ID" value="NZ_LO017728.1"/>
</dbReference>
<dbReference type="Pfam" id="PF05729">
    <property type="entry name" value="NACHT"/>
    <property type="match status" value="1"/>
</dbReference>
<name>A0A1S7LPB7_MAGMO</name>
<reference evidence="2" key="1">
    <citation type="submission" date="2015-04" db="EMBL/GenBank/DDBJ databases">
        <authorList>
            <person name="Syromyatnikov M.Y."/>
            <person name="Popov V.N."/>
        </authorList>
    </citation>
    <scope>NUCLEOTIDE SEQUENCE</scope>
    <source>
        <strain evidence="2">MO-1</strain>
        <plasmid evidence="2">MAGMO_p1</plasmid>
    </source>
</reference>
<geneLocation type="plasmid" evidence="2">
    <name>MAGMO_p1</name>
</geneLocation>
<dbReference type="PANTHER" id="PTHR46844:SF1">
    <property type="entry name" value="SLR5058 PROTEIN"/>
    <property type="match status" value="1"/>
</dbReference>
<dbReference type="InterPro" id="IPR007111">
    <property type="entry name" value="NACHT_NTPase"/>
</dbReference>
<sequence length="436" mass="50590">MTPEQKEQFHKLLSDNVSAAQWMNPPMRSAEQDKWFQQYQAYMHKTYRTADLAGVVDANQKLPIGLAQVFVEERFTRTNLYKTDKGDDLQTILKKSESLSLEQLLVSFDEDNVPQAVDGKAVIIGEPGSGKSVQIQMLASNCSAPHRNLYNAHYGRRLVVPIILRQLKLDESLLTPDELLQRWRDHLNGIEKDLVDLKHVSDLLKRGWGILCLDGMDEINVRARHVIWRIYHQFKEAFPQSAVLVTGRPVGFQEILQSRKQGQRLLEQQLHLFEEEEKQPSLFNSEVMGHAFKESARQAVYLRPFDDEQIIQYVNNWFLARLPEQKHEREEKVESLLPTLNSYESLQVLKRRPIFLAILTYVHDARMRLPISQVLAYEEMVTAYLSVLDEAKRLKDQTVATGKRAPDFDLQDKWRVLQRLAYDLHTNQIPESVSSF</sequence>
<protein>
    <submittedName>
        <fullName evidence="2">Putative signal transduction protein with Nacht domain</fullName>
    </submittedName>
</protein>
<feature type="domain" description="NACHT" evidence="1">
    <location>
        <begin position="122"/>
        <end position="264"/>
    </location>
</feature>
<dbReference type="EMBL" id="LO017728">
    <property type="protein sequence ID" value="CRH08303.1"/>
    <property type="molecule type" value="Genomic_DNA"/>
</dbReference>
<dbReference type="PANTHER" id="PTHR46844">
    <property type="entry name" value="SLR5058 PROTEIN"/>
    <property type="match status" value="1"/>
</dbReference>
<evidence type="ECO:0000259" key="1">
    <source>
        <dbReference type="Pfam" id="PF05729"/>
    </source>
</evidence>